<comment type="caution">
    <text evidence="1">The sequence shown here is derived from an EMBL/GenBank/DDBJ whole genome shotgun (WGS) entry which is preliminary data.</text>
</comment>
<dbReference type="EMBL" id="JASBWT010000019">
    <property type="protein sequence ID" value="KAJ9096432.1"/>
    <property type="molecule type" value="Genomic_DNA"/>
</dbReference>
<sequence>MSSPASDPRRGSSSGFSRPPVEARAVPIDVSRAERLESIGQSSTGSWEGGRLSKLAKSPAASPSVMRDLTEEEILVEGGREGSSGGATQGSKLSRDALAFQPSPSAKTVSPSPEGSDSTNAPEHIPMSQFQSTWKEKPRPQREGYGFRPRSGASTPTAPSFSNIQNPAAPALSGLSSQLQNHAPHNQREQVGGGEQQDKGLATPSSSRVPDSYYQDLANATGGVAGMNINSRQAAAAASSHVREGKQKAEGEEYDEEADFKGFNAADAEYFDDADDVDIVNASGLGWPAKYTDRRLESTPEQSKETMGRLTQAIRTVLECIGEDPNREGLERTPERYAKALMWMTKGYEERLSDVINDAIFAEDHEEMVIVRDIDVFSLCEHHMVPFVGKISIGYIPNKHVLGLSKLARIAETFSRRLQVQERLTKQVALAVMEAIRPRGVAVVMEASHLCMSMRGVQKPGASTITSTMLGCFRTQQKTREEFLTLIRSHHR</sequence>
<reference evidence="1" key="1">
    <citation type="submission" date="2023-04" db="EMBL/GenBank/DDBJ databases">
        <title>Draft Genome sequencing of Naganishia species isolated from polar environments using Oxford Nanopore Technology.</title>
        <authorList>
            <person name="Leo P."/>
            <person name="Venkateswaran K."/>
        </authorList>
    </citation>
    <scope>NUCLEOTIDE SEQUENCE</scope>
    <source>
        <strain evidence="1">MNA-CCFEE 5423</strain>
    </source>
</reference>
<evidence type="ECO:0000313" key="2">
    <source>
        <dbReference type="Proteomes" id="UP001227268"/>
    </source>
</evidence>
<protein>
    <submittedName>
        <fullName evidence="1">Uncharacterized protein</fullName>
    </submittedName>
</protein>
<accession>A0ACC2VBW2</accession>
<evidence type="ECO:0000313" key="1">
    <source>
        <dbReference type="EMBL" id="KAJ9096432.1"/>
    </source>
</evidence>
<proteinExistence type="predicted"/>
<name>A0ACC2VBW2_9TREE</name>
<keyword evidence="2" id="KW-1185">Reference proteome</keyword>
<dbReference type="Proteomes" id="UP001227268">
    <property type="component" value="Unassembled WGS sequence"/>
</dbReference>
<gene>
    <name evidence="1" type="ORF">QFC21_005254</name>
</gene>
<organism evidence="1 2">
    <name type="scientific">Naganishia friedmannii</name>
    <dbReference type="NCBI Taxonomy" id="89922"/>
    <lineage>
        <taxon>Eukaryota</taxon>
        <taxon>Fungi</taxon>
        <taxon>Dikarya</taxon>
        <taxon>Basidiomycota</taxon>
        <taxon>Agaricomycotina</taxon>
        <taxon>Tremellomycetes</taxon>
        <taxon>Filobasidiales</taxon>
        <taxon>Filobasidiaceae</taxon>
        <taxon>Naganishia</taxon>
    </lineage>
</organism>